<keyword evidence="3" id="KW-1185">Reference proteome</keyword>
<sequence length="217" mass="24036">MNTNRFKILTGVLLILAGITFWLSWYLMPDPGTVDSAHILAIVKQSRMSVFSSVIVQIVSSILYTIAFFSLIQIVFPPRRYTSIGIVLAAIGVLGFCSDAFFHLLAYYMTDDSINIQENVVRVMHFMQTGGVIFLIPLLLPFLIGSILFAIGLNQQRIVSKIPAILFIVVPIFGFLGSVTAKKIFLYQGNLVSLMALGLFALGHAWIGWELISSSEK</sequence>
<feature type="transmembrane region" description="Helical" evidence="1">
    <location>
        <begin position="84"/>
        <end position="109"/>
    </location>
</feature>
<evidence type="ECO:0000313" key="3">
    <source>
        <dbReference type="Proteomes" id="UP000012313"/>
    </source>
</evidence>
<feature type="transmembrane region" description="Helical" evidence="1">
    <location>
        <begin position="7"/>
        <end position="28"/>
    </location>
</feature>
<gene>
    <name evidence="2" type="ORF">LEP1GSC060_3305</name>
</gene>
<protein>
    <submittedName>
        <fullName evidence="2">Membrane protein</fullName>
    </submittedName>
</protein>
<organism evidence="2 3">
    <name type="scientific">Leptospira weilii serovar Ranarum str. ICFT</name>
    <dbReference type="NCBI Taxonomy" id="1218598"/>
    <lineage>
        <taxon>Bacteria</taxon>
        <taxon>Pseudomonadati</taxon>
        <taxon>Spirochaetota</taxon>
        <taxon>Spirochaetia</taxon>
        <taxon>Leptospirales</taxon>
        <taxon>Leptospiraceae</taxon>
        <taxon>Leptospira</taxon>
    </lineage>
</organism>
<reference evidence="2" key="1">
    <citation type="submission" date="2013-03" db="EMBL/GenBank/DDBJ databases">
        <authorList>
            <person name="Harkins D.M."/>
            <person name="Durkin A.S."/>
            <person name="Brinkac L.M."/>
            <person name="Haft D.H."/>
            <person name="Selengut J.D."/>
            <person name="Sanka R."/>
            <person name="DePew J."/>
            <person name="Purushe J."/>
            <person name="Hartskeerl R.A."/>
            <person name="Ahmed A."/>
            <person name="van der Linden H."/>
            <person name="Goris M.G.A."/>
            <person name="Vinetz J.M."/>
            <person name="Sutton G.G."/>
            <person name="Nierman W.C."/>
            <person name="Fouts D.E."/>
        </authorList>
    </citation>
    <scope>NUCLEOTIDE SEQUENCE [LARGE SCALE GENOMIC DNA]</scope>
    <source>
        <strain evidence="2">ICFT</strain>
    </source>
</reference>
<evidence type="ECO:0000256" key="1">
    <source>
        <dbReference type="SAM" id="Phobius"/>
    </source>
</evidence>
<feature type="transmembrane region" description="Helical" evidence="1">
    <location>
        <begin position="48"/>
        <end position="72"/>
    </location>
</feature>
<name>N1WHS0_9LEPT</name>
<dbReference type="EMBL" id="AOHC02000041">
    <property type="protein sequence ID" value="EMY76684.1"/>
    <property type="molecule type" value="Genomic_DNA"/>
</dbReference>
<dbReference type="RefSeq" id="WP_003005744.1">
    <property type="nucleotide sequence ID" value="NZ_AOHC02000041.1"/>
</dbReference>
<evidence type="ECO:0000313" key="2">
    <source>
        <dbReference type="EMBL" id="EMY76684.1"/>
    </source>
</evidence>
<comment type="caution">
    <text evidence="2">The sequence shown here is derived from an EMBL/GenBank/DDBJ whole genome shotgun (WGS) entry which is preliminary data.</text>
</comment>
<keyword evidence="1" id="KW-1133">Transmembrane helix</keyword>
<keyword evidence="1" id="KW-0472">Membrane</keyword>
<accession>N1WHS0</accession>
<feature type="transmembrane region" description="Helical" evidence="1">
    <location>
        <begin position="191"/>
        <end position="212"/>
    </location>
</feature>
<feature type="transmembrane region" description="Helical" evidence="1">
    <location>
        <begin position="129"/>
        <end position="153"/>
    </location>
</feature>
<dbReference type="AlphaFoldDB" id="N1WHS0"/>
<dbReference type="STRING" id="1218598.LEP1GSC060_3305"/>
<keyword evidence="1" id="KW-0812">Transmembrane</keyword>
<feature type="transmembrane region" description="Helical" evidence="1">
    <location>
        <begin position="165"/>
        <end position="185"/>
    </location>
</feature>
<proteinExistence type="predicted"/>
<dbReference type="OrthoDB" id="346019at2"/>
<dbReference type="Proteomes" id="UP000012313">
    <property type="component" value="Unassembled WGS sequence"/>
</dbReference>